<reference evidence="7" key="2">
    <citation type="submission" date="2025-05" db="UniProtKB">
        <authorList>
            <consortium name="EnsemblMetazoa"/>
        </authorList>
    </citation>
    <scope>IDENTIFICATION</scope>
    <source>
        <strain evidence="7">Foshan</strain>
    </source>
</reference>
<evidence type="ECO:0000256" key="2">
    <source>
        <dbReference type="ARBA" id="ARBA00022723"/>
    </source>
</evidence>
<evidence type="ECO:0000256" key="4">
    <source>
        <dbReference type="ARBA" id="ARBA00022833"/>
    </source>
</evidence>
<proteinExistence type="predicted"/>
<dbReference type="InterPro" id="IPR012337">
    <property type="entry name" value="RNaseH-like_sf"/>
</dbReference>
<dbReference type="PANTHER" id="PTHR46481">
    <property type="entry name" value="ZINC FINGER BED DOMAIN-CONTAINING PROTEIN 4"/>
    <property type="match status" value="1"/>
</dbReference>
<keyword evidence="5" id="KW-0539">Nucleus</keyword>
<comment type="subcellular location">
    <subcellularLocation>
        <location evidence="1">Nucleus</location>
    </subcellularLocation>
</comment>
<dbReference type="InterPro" id="IPR008906">
    <property type="entry name" value="HATC_C_dom"/>
</dbReference>
<evidence type="ECO:0000256" key="1">
    <source>
        <dbReference type="ARBA" id="ARBA00004123"/>
    </source>
</evidence>
<dbReference type="RefSeq" id="XP_062715056.1">
    <property type="nucleotide sequence ID" value="XM_062859072.1"/>
</dbReference>
<organism evidence="7 8">
    <name type="scientific">Aedes albopictus</name>
    <name type="common">Asian tiger mosquito</name>
    <name type="synonym">Stegomyia albopicta</name>
    <dbReference type="NCBI Taxonomy" id="7160"/>
    <lineage>
        <taxon>Eukaryota</taxon>
        <taxon>Metazoa</taxon>
        <taxon>Ecdysozoa</taxon>
        <taxon>Arthropoda</taxon>
        <taxon>Hexapoda</taxon>
        <taxon>Insecta</taxon>
        <taxon>Pterygota</taxon>
        <taxon>Neoptera</taxon>
        <taxon>Endopterygota</taxon>
        <taxon>Diptera</taxon>
        <taxon>Nematocera</taxon>
        <taxon>Culicoidea</taxon>
        <taxon>Culicidae</taxon>
        <taxon>Culicinae</taxon>
        <taxon>Aedini</taxon>
        <taxon>Aedes</taxon>
        <taxon>Stegomyia</taxon>
    </lineage>
</organism>
<keyword evidence="4" id="KW-0862">Zinc</keyword>
<dbReference type="GeneID" id="115255860"/>
<reference evidence="8" key="1">
    <citation type="journal article" date="2015" name="Proc. Natl. Acad. Sci. U.S.A.">
        <title>Genome sequence of the Asian Tiger mosquito, Aedes albopictus, reveals insights into its biology, genetics, and evolution.</title>
        <authorList>
            <person name="Chen X.G."/>
            <person name="Jiang X."/>
            <person name="Gu J."/>
            <person name="Xu M."/>
            <person name="Wu Y."/>
            <person name="Deng Y."/>
            <person name="Zhang C."/>
            <person name="Bonizzoni M."/>
            <person name="Dermauw W."/>
            <person name="Vontas J."/>
            <person name="Armbruster P."/>
            <person name="Huang X."/>
            <person name="Yang Y."/>
            <person name="Zhang H."/>
            <person name="He W."/>
            <person name="Peng H."/>
            <person name="Liu Y."/>
            <person name="Wu K."/>
            <person name="Chen J."/>
            <person name="Lirakis M."/>
            <person name="Topalis P."/>
            <person name="Van Leeuwen T."/>
            <person name="Hall A.B."/>
            <person name="Jiang X."/>
            <person name="Thorpe C."/>
            <person name="Mueller R.L."/>
            <person name="Sun C."/>
            <person name="Waterhouse R.M."/>
            <person name="Yan G."/>
            <person name="Tu Z.J."/>
            <person name="Fang X."/>
            <person name="James A.A."/>
        </authorList>
    </citation>
    <scope>NUCLEOTIDE SEQUENCE [LARGE SCALE GENOMIC DNA]</scope>
    <source>
        <strain evidence="8">Foshan</strain>
    </source>
</reference>
<accession>A0ABM2A4Y1</accession>
<name>A0ABM2A4Y1_AEDAL</name>
<evidence type="ECO:0000256" key="3">
    <source>
        <dbReference type="ARBA" id="ARBA00022771"/>
    </source>
</evidence>
<keyword evidence="8" id="KW-1185">Reference proteome</keyword>
<dbReference type="EnsemblMetazoa" id="AALFPA23_024495.R36509">
    <property type="protein sequence ID" value="AALFPA23_024495.P36509"/>
    <property type="gene ID" value="AALFPA23_024495"/>
</dbReference>
<feature type="domain" description="HAT C-terminal dimerisation" evidence="6">
    <location>
        <begin position="355"/>
        <end position="418"/>
    </location>
</feature>
<protein>
    <recommendedName>
        <fullName evidence="6">HAT C-terminal dimerisation domain-containing protein</fullName>
    </recommendedName>
</protein>
<keyword evidence="2" id="KW-0479">Metal-binding</keyword>
<evidence type="ECO:0000256" key="5">
    <source>
        <dbReference type="ARBA" id="ARBA00023242"/>
    </source>
</evidence>
<evidence type="ECO:0000259" key="6">
    <source>
        <dbReference type="Pfam" id="PF05699"/>
    </source>
</evidence>
<dbReference type="PANTHER" id="PTHR46481:SF10">
    <property type="entry name" value="ZINC FINGER BED DOMAIN-CONTAINING PROTEIN 39"/>
    <property type="match status" value="1"/>
</dbReference>
<sequence>MIEIKERQTAGFLKAKILEVLGSYDVSIEQIFSITVDNGANMLAAVKQLKMVLDQTMLQQYEELYTDPTEDDDNHSQMVIDGLSAEFQEQLNLIRCSAHTLQLAVLDVINKSDDSVKEITAIAKKCRGIKYKTHFDCHNASVPPVFNQTRWGGIYDLIHSFHVQRDFFEKLAEDFPELGLTNDNWIFIEHYVQAFKPLYVCTKKLQEKHVSLPDFYLYWLKAISELSNFPSNPFAPQLIKSLTRRLEALKTSRAFQMALYLDPRFNFLNSKFFKVEEKLAIQGYIIDTYERIQKLKPMNGTDDAEQSGTSQHSQFDDFLTEMLGGSLDDSTTSDTTTFIQQVKALDGEPRQGFSHNVWEYWMRRQKTHPELFAVAMVVLAAPSNQVSVERAFSGLALVLSPHRAGLGSEVLEDILLIKLNRDIFEQIMPSYEWKEFTSAS</sequence>
<dbReference type="InterPro" id="IPR052035">
    <property type="entry name" value="ZnF_BED_domain_contain"/>
</dbReference>
<dbReference type="Proteomes" id="UP000069940">
    <property type="component" value="Unassembled WGS sequence"/>
</dbReference>
<evidence type="ECO:0000313" key="8">
    <source>
        <dbReference type="Proteomes" id="UP000069940"/>
    </source>
</evidence>
<dbReference type="SUPFAM" id="SSF53098">
    <property type="entry name" value="Ribonuclease H-like"/>
    <property type="match status" value="1"/>
</dbReference>
<evidence type="ECO:0000313" key="7">
    <source>
        <dbReference type="EnsemblMetazoa" id="AALFPA23_024495.P36509"/>
    </source>
</evidence>
<keyword evidence="3" id="KW-0863">Zinc-finger</keyword>
<dbReference type="Pfam" id="PF05699">
    <property type="entry name" value="Dimer_Tnp_hAT"/>
    <property type="match status" value="1"/>
</dbReference>